<sequence length="391" mass="45292">MWTDIERLQQGESLNKQDVRINLFWEFGKFTSKDEESIESYYSRFYKMMNEMVRNKLEVATMQVYVKFLQQLQPKWSRFVTVVKQIVDLDKESNANPLALIAAAQHYPEYHNQAPKPHKSIAPSSRQITSSKSHATTKSKGKEVVKQPHHHLSQHLKKTVMKNMLRGISKFRKVWLLLQSTSRTSTNLPTTTSELHQTPGTSTWILVQGLGMTEILGNLNLGIWLKNEENQKGRDYAYHKEKMLLCKQAEKGVPLSAEQGEWLDDIDEELDEQELEAHYLLMEKIQEEHTDQPENMNDTSLIEKVYSNTTLDSSDVCNNDFEDDHNADNQEDERVALANLTTNLKLDTDENKKIQKQLKRANTSLTHELNECKYALAESNNIHDRCRNVKT</sequence>
<accession>A0ABQ5IKM0</accession>
<evidence type="ECO:0000313" key="3">
    <source>
        <dbReference type="Proteomes" id="UP001151760"/>
    </source>
</evidence>
<keyword evidence="3" id="KW-1185">Reference proteome</keyword>
<evidence type="ECO:0000256" key="1">
    <source>
        <dbReference type="SAM" id="MobiDB-lite"/>
    </source>
</evidence>
<organism evidence="2 3">
    <name type="scientific">Tanacetum coccineum</name>
    <dbReference type="NCBI Taxonomy" id="301880"/>
    <lineage>
        <taxon>Eukaryota</taxon>
        <taxon>Viridiplantae</taxon>
        <taxon>Streptophyta</taxon>
        <taxon>Embryophyta</taxon>
        <taxon>Tracheophyta</taxon>
        <taxon>Spermatophyta</taxon>
        <taxon>Magnoliopsida</taxon>
        <taxon>eudicotyledons</taxon>
        <taxon>Gunneridae</taxon>
        <taxon>Pentapetalae</taxon>
        <taxon>asterids</taxon>
        <taxon>campanulids</taxon>
        <taxon>Asterales</taxon>
        <taxon>Asteraceae</taxon>
        <taxon>Asteroideae</taxon>
        <taxon>Anthemideae</taxon>
        <taxon>Anthemidinae</taxon>
        <taxon>Tanacetum</taxon>
    </lineage>
</organism>
<name>A0ABQ5IKM0_9ASTR</name>
<feature type="region of interest" description="Disordered" evidence="1">
    <location>
        <begin position="111"/>
        <end position="157"/>
    </location>
</feature>
<proteinExistence type="predicted"/>
<reference evidence="2" key="2">
    <citation type="submission" date="2022-01" db="EMBL/GenBank/DDBJ databases">
        <authorList>
            <person name="Yamashiro T."/>
            <person name="Shiraishi A."/>
            <person name="Satake H."/>
            <person name="Nakayama K."/>
        </authorList>
    </citation>
    <scope>NUCLEOTIDE SEQUENCE</scope>
</reference>
<protein>
    <recommendedName>
        <fullName evidence="4">Integrase, catalytic region, zinc finger, CCHC-type, peptidase aspartic, catalytic</fullName>
    </recommendedName>
</protein>
<feature type="compositionally biased region" description="Low complexity" evidence="1">
    <location>
        <begin position="129"/>
        <end position="138"/>
    </location>
</feature>
<gene>
    <name evidence="2" type="ORF">Tco_1110235</name>
</gene>
<feature type="compositionally biased region" description="Basic residues" evidence="1">
    <location>
        <begin position="147"/>
        <end position="157"/>
    </location>
</feature>
<dbReference type="EMBL" id="BQNB010020812">
    <property type="protein sequence ID" value="GJT99896.1"/>
    <property type="molecule type" value="Genomic_DNA"/>
</dbReference>
<reference evidence="2" key="1">
    <citation type="journal article" date="2022" name="Int. J. Mol. Sci.">
        <title>Draft Genome of Tanacetum Coccineum: Genomic Comparison of Closely Related Tanacetum-Family Plants.</title>
        <authorList>
            <person name="Yamashiro T."/>
            <person name="Shiraishi A."/>
            <person name="Nakayama K."/>
            <person name="Satake H."/>
        </authorList>
    </citation>
    <scope>NUCLEOTIDE SEQUENCE</scope>
</reference>
<evidence type="ECO:0008006" key="4">
    <source>
        <dbReference type="Google" id="ProtNLM"/>
    </source>
</evidence>
<evidence type="ECO:0000313" key="2">
    <source>
        <dbReference type="EMBL" id="GJT99896.1"/>
    </source>
</evidence>
<comment type="caution">
    <text evidence="2">The sequence shown here is derived from an EMBL/GenBank/DDBJ whole genome shotgun (WGS) entry which is preliminary data.</text>
</comment>
<dbReference type="Proteomes" id="UP001151760">
    <property type="component" value="Unassembled WGS sequence"/>
</dbReference>